<comment type="caution">
    <text evidence="10">The sequence shown here is derived from an EMBL/GenBank/DDBJ whole genome shotgun (WGS) entry which is preliminary data.</text>
</comment>
<dbReference type="Pfam" id="PF00196">
    <property type="entry name" value="GerE"/>
    <property type="match status" value="1"/>
</dbReference>
<protein>
    <recommendedName>
        <fullName evidence="2">RNA polymerase sigma factor SigS</fullName>
    </recommendedName>
</protein>
<evidence type="ECO:0000313" key="10">
    <source>
        <dbReference type="EMBL" id="GIF60068.1"/>
    </source>
</evidence>
<dbReference type="EMBL" id="BONC01000059">
    <property type="protein sequence ID" value="GIF60068.1"/>
    <property type="molecule type" value="Genomic_DNA"/>
</dbReference>
<feature type="region of interest" description="Disordered" evidence="7">
    <location>
        <begin position="1"/>
        <end position="25"/>
    </location>
</feature>
<reference evidence="10 11" key="1">
    <citation type="submission" date="2021-01" db="EMBL/GenBank/DDBJ databases">
        <title>Whole genome shotgun sequence of Asanoa iriomotensis NBRC 100142.</title>
        <authorList>
            <person name="Komaki H."/>
            <person name="Tamura T."/>
        </authorList>
    </citation>
    <scope>NUCLEOTIDE SEQUENCE [LARGE SCALE GENOMIC DNA]</scope>
    <source>
        <strain evidence="10 11">NBRC 100142</strain>
    </source>
</reference>
<proteinExistence type="inferred from homology"/>
<keyword evidence="11" id="KW-1185">Reference proteome</keyword>
<dbReference type="SUPFAM" id="SSF88946">
    <property type="entry name" value="Sigma2 domain of RNA polymerase sigma factors"/>
    <property type="match status" value="1"/>
</dbReference>
<name>A0ABQ4CBB5_9ACTN</name>
<evidence type="ECO:0000256" key="3">
    <source>
        <dbReference type="ARBA" id="ARBA00023015"/>
    </source>
</evidence>
<keyword evidence="3" id="KW-0805">Transcription regulation</keyword>
<sequence>MPTGGGGMSVALALPPGDDGARRRTTDRSFEQFLSENYTALERFLQRQCFDPHLAEDALHEALIVALDKWETVSRHEKPLYWVRKVAWYKLQTLHDRQKWKDTVPLENVADDVVEPRTAHEVERLVLHTARLLPAQHRAVFALMLEGDTDQQIALQLGLGEKTVATYKATVRRMFREQLSEGAPDGPR</sequence>
<dbReference type="PANTHER" id="PTHR43133">
    <property type="entry name" value="RNA POLYMERASE ECF-TYPE SIGMA FACTO"/>
    <property type="match status" value="1"/>
</dbReference>
<dbReference type="InterPro" id="IPR013325">
    <property type="entry name" value="RNA_pol_sigma_r2"/>
</dbReference>
<dbReference type="InterPro" id="IPR000792">
    <property type="entry name" value="Tscrpt_reg_LuxR_C"/>
</dbReference>
<feature type="domain" description="HTH luxR-type" evidence="8">
    <location>
        <begin position="136"/>
        <end position="173"/>
    </location>
</feature>
<dbReference type="Gene3D" id="1.10.1740.10">
    <property type="match status" value="1"/>
</dbReference>
<feature type="domain" description="RNA polymerase sigma-70 region 2" evidence="9">
    <location>
        <begin position="35"/>
        <end position="100"/>
    </location>
</feature>
<evidence type="ECO:0000256" key="4">
    <source>
        <dbReference type="ARBA" id="ARBA00023082"/>
    </source>
</evidence>
<evidence type="ECO:0000256" key="1">
    <source>
        <dbReference type="ARBA" id="ARBA00007788"/>
    </source>
</evidence>
<dbReference type="Proteomes" id="UP000624325">
    <property type="component" value="Unassembled WGS sequence"/>
</dbReference>
<dbReference type="InterPro" id="IPR007627">
    <property type="entry name" value="RNA_pol_sigma70_r2"/>
</dbReference>
<keyword evidence="5" id="KW-0804">Transcription</keyword>
<dbReference type="SUPFAM" id="SSF46894">
    <property type="entry name" value="C-terminal effector domain of the bipartite response regulators"/>
    <property type="match status" value="1"/>
</dbReference>
<gene>
    <name evidence="10" type="ORF">Air01nite_61630</name>
</gene>
<dbReference type="InterPro" id="IPR036388">
    <property type="entry name" value="WH-like_DNA-bd_sf"/>
</dbReference>
<dbReference type="PANTHER" id="PTHR43133:SF46">
    <property type="entry name" value="RNA POLYMERASE SIGMA-70 FACTOR ECF SUBFAMILY"/>
    <property type="match status" value="1"/>
</dbReference>
<comment type="similarity">
    <text evidence="1">Belongs to the sigma-70 factor family.</text>
</comment>
<organism evidence="10 11">
    <name type="scientific">Asanoa iriomotensis</name>
    <dbReference type="NCBI Taxonomy" id="234613"/>
    <lineage>
        <taxon>Bacteria</taxon>
        <taxon>Bacillati</taxon>
        <taxon>Actinomycetota</taxon>
        <taxon>Actinomycetes</taxon>
        <taxon>Micromonosporales</taxon>
        <taxon>Micromonosporaceae</taxon>
        <taxon>Asanoa</taxon>
    </lineage>
</organism>
<evidence type="ECO:0000259" key="8">
    <source>
        <dbReference type="Pfam" id="PF00196"/>
    </source>
</evidence>
<evidence type="ECO:0000256" key="5">
    <source>
        <dbReference type="ARBA" id="ARBA00023163"/>
    </source>
</evidence>
<comment type="function">
    <text evidence="6">Sigma factors are initiation factors that promote the attachment of RNA polymerase to specific initiation sites and are then released. Sigma-S contributes to the protection against external stress, thus playing a role in cellular fitness and survival.</text>
</comment>
<evidence type="ECO:0000256" key="6">
    <source>
        <dbReference type="ARBA" id="ARBA00024701"/>
    </source>
</evidence>
<dbReference type="InterPro" id="IPR039425">
    <property type="entry name" value="RNA_pol_sigma-70-like"/>
</dbReference>
<evidence type="ECO:0000313" key="11">
    <source>
        <dbReference type="Proteomes" id="UP000624325"/>
    </source>
</evidence>
<dbReference type="Gene3D" id="1.10.10.10">
    <property type="entry name" value="Winged helix-like DNA-binding domain superfamily/Winged helix DNA-binding domain"/>
    <property type="match status" value="1"/>
</dbReference>
<keyword evidence="4" id="KW-0731">Sigma factor</keyword>
<evidence type="ECO:0000259" key="9">
    <source>
        <dbReference type="Pfam" id="PF04542"/>
    </source>
</evidence>
<evidence type="ECO:0000256" key="7">
    <source>
        <dbReference type="SAM" id="MobiDB-lite"/>
    </source>
</evidence>
<accession>A0ABQ4CBB5</accession>
<dbReference type="InterPro" id="IPR016032">
    <property type="entry name" value="Sig_transdc_resp-reg_C-effctor"/>
</dbReference>
<dbReference type="Pfam" id="PF04542">
    <property type="entry name" value="Sigma70_r2"/>
    <property type="match status" value="1"/>
</dbReference>
<evidence type="ECO:0000256" key="2">
    <source>
        <dbReference type="ARBA" id="ARBA00021245"/>
    </source>
</evidence>